<protein>
    <submittedName>
        <fullName evidence="1">Uncharacterized protein</fullName>
    </submittedName>
</protein>
<dbReference type="KEGG" id="bhc:JFL75_12200"/>
<evidence type="ECO:0000313" key="2">
    <source>
        <dbReference type="Proteomes" id="UP000595917"/>
    </source>
</evidence>
<dbReference type="RefSeq" id="WP_215625011.1">
    <property type="nucleotide sequence ID" value="NZ_CP067089.2"/>
</dbReference>
<accession>A0A7T7XJZ9</accession>
<reference evidence="1" key="1">
    <citation type="submission" date="2021-01" db="EMBL/GenBank/DDBJ databases">
        <title>Description of Breznakiella homolactica.</title>
        <authorList>
            <person name="Song Y."/>
            <person name="Brune A."/>
        </authorList>
    </citation>
    <scope>NUCLEOTIDE SEQUENCE</scope>
    <source>
        <strain evidence="1">RmG30</strain>
    </source>
</reference>
<dbReference type="AlphaFoldDB" id="A0A7T7XJZ9"/>
<gene>
    <name evidence="1" type="ORF">JFL75_12200</name>
</gene>
<sequence length="119" mass="14220">MKWKPISEAEIIMLINDSYERMNFEQRRFWDAVKIYPEKWKQKPWGNKGKGFWVVAIIGNSVVYYNDIEEGFNRSCYIKYGEIKDYYCNQSELEWEIQVVMDEIRDGYPSGYKAGPPIP</sequence>
<proteinExistence type="predicted"/>
<name>A0A7T7XJZ9_9SPIR</name>
<keyword evidence="2" id="KW-1185">Reference proteome</keyword>
<dbReference type="EMBL" id="CP067089">
    <property type="protein sequence ID" value="QQO07705.1"/>
    <property type="molecule type" value="Genomic_DNA"/>
</dbReference>
<evidence type="ECO:0000313" key="1">
    <source>
        <dbReference type="EMBL" id="QQO07705.1"/>
    </source>
</evidence>
<dbReference type="Proteomes" id="UP000595917">
    <property type="component" value="Chromosome"/>
</dbReference>
<organism evidence="1 2">
    <name type="scientific">Breznakiella homolactica</name>
    <dbReference type="NCBI Taxonomy" id="2798577"/>
    <lineage>
        <taxon>Bacteria</taxon>
        <taxon>Pseudomonadati</taxon>
        <taxon>Spirochaetota</taxon>
        <taxon>Spirochaetia</taxon>
        <taxon>Spirochaetales</taxon>
        <taxon>Breznakiellaceae</taxon>
        <taxon>Breznakiella</taxon>
    </lineage>
</organism>